<accession>A0A7R9XUN9</accession>
<evidence type="ECO:0000313" key="1">
    <source>
        <dbReference type="EMBL" id="CAD8227484.1"/>
    </source>
</evidence>
<protein>
    <recommendedName>
        <fullName evidence="2">GOLD domain-containing protein</fullName>
    </recommendedName>
</protein>
<dbReference type="PANTHER" id="PTHR47532">
    <property type="entry name" value="RETINAL-BINDING PROTEIN"/>
    <property type="match status" value="1"/>
</dbReference>
<sequence>MVPITREFMEAFYSKYDAPESDPGLADTTAALEAAAERLCAGRDGSVLSRLSEPPASIDQNLWRQREQCEEILTTLVEECALRTAHGDVCAARAAAARARVREVHDTIETNQKLNSEKVVNLITKFLPSDFRGSLLMSQRKRSEVKKQAEVDALMAAGGSVADKYAMLWRQQQDRRAMLASLGSSSGAFKTLLSYIAGVPQVLLDFVTTINDDDGPVAVQRKLYGPALYAVTTFANRLRVFVQALEGAAASAAPSDEDTALLESAAALYREEMSKWLQFFRDVFEKSPFLVTAEEARAAMGGNEGGGAAAGGERERVEIAQRSTHIVQLRVSSEGTMVGWDWREEKDRETTFRVEFAAEGGAPMPMLPDVSATSHRGDFLSPAAGVYTLTWENTDLLWAGRSLLISTANVPPEDGAAADGGASD</sequence>
<gene>
    <name evidence="1" type="ORF">PCOL08062_LOCUS77</name>
</gene>
<dbReference type="Gene3D" id="2.60.120.680">
    <property type="entry name" value="GOLD domain"/>
    <property type="match status" value="1"/>
</dbReference>
<name>A0A7R9XUN9_9VIRI</name>
<dbReference type="PANTHER" id="PTHR47532:SF1">
    <property type="entry name" value="RETINAL-BINDING PROTEIN"/>
    <property type="match status" value="1"/>
</dbReference>
<proteinExistence type="predicted"/>
<dbReference type="EMBL" id="HBDZ01000087">
    <property type="protein sequence ID" value="CAD8227484.1"/>
    <property type="molecule type" value="Transcribed_RNA"/>
</dbReference>
<dbReference type="AlphaFoldDB" id="A0A7R9XUN9"/>
<evidence type="ECO:0008006" key="2">
    <source>
        <dbReference type="Google" id="ProtNLM"/>
    </source>
</evidence>
<reference evidence="1" key="1">
    <citation type="submission" date="2021-01" db="EMBL/GenBank/DDBJ databases">
        <authorList>
            <person name="Corre E."/>
            <person name="Pelletier E."/>
            <person name="Niang G."/>
            <person name="Scheremetjew M."/>
            <person name="Finn R."/>
            <person name="Kale V."/>
            <person name="Holt S."/>
            <person name="Cochrane G."/>
            <person name="Meng A."/>
            <person name="Brown T."/>
            <person name="Cohen L."/>
        </authorList>
    </citation>
    <scope>NUCLEOTIDE SEQUENCE</scope>
    <source>
        <strain evidence="1">CCMP1413</strain>
    </source>
</reference>
<organism evidence="1">
    <name type="scientific">Prasinoderma coloniale</name>
    <dbReference type="NCBI Taxonomy" id="156133"/>
    <lineage>
        <taxon>Eukaryota</taxon>
        <taxon>Viridiplantae</taxon>
        <taxon>Prasinodermophyta</taxon>
        <taxon>Prasinodermophyceae</taxon>
        <taxon>Prasinodermales</taxon>
        <taxon>Prasinodermaceae</taxon>
        <taxon>Prasinoderma</taxon>
    </lineage>
</organism>